<dbReference type="GO" id="GO:0046872">
    <property type="term" value="F:metal ion binding"/>
    <property type="evidence" value="ECO:0007669"/>
    <property type="project" value="UniProtKB-KW"/>
</dbReference>
<dbReference type="Proteomes" id="UP000192906">
    <property type="component" value="Unassembled WGS sequence"/>
</dbReference>
<keyword evidence="5" id="KW-0436">Ligase</keyword>
<name>A0A1X7C2T7_9BACT</name>
<dbReference type="GO" id="GO:0004812">
    <property type="term" value="F:aminoacyl-tRNA ligase activity"/>
    <property type="evidence" value="ECO:0007669"/>
    <property type="project" value="UniProtKB-KW"/>
</dbReference>
<dbReference type="Pfam" id="PF07973">
    <property type="entry name" value="tRNA_SAD"/>
    <property type="match status" value="1"/>
</dbReference>
<reference evidence="6" key="1">
    <citation type="submission" date="2017-04" db="EMBL/GenBank/DDBJ databases">
        <authorList>
            <person name="Varghese N."/>
            <person name="Submissions S."/>
        </authorList>
    </citation>
    <scope>NUCLEOTIDE SEQUENCE [LARGE SCALE GENOMIC DNA]</scope>
    <source>
        <strain evidence="6">K3S</strain>
    </source>
</reference>
<evidence type="ECO:0000313" key="6">
    <source>
        <dbReference type="Proteomes" id="UP000192906"/>
    </source>
</evidence>
<dbReference type="GO" id="GO:0005524">
    <property type="term" value="F:ATP binding"/>
    <property type="evidence" value="ECO:0007669"/>
    <property type="project" value="InterPro"/>
</dbReference>
<dbReference type="PANTHER" id="PTHR43462">
    <property type="entry name" value="ALANYL-TRNA EDITING PROTEIN"/>
    <property type="match status" value="1"/>
</dbReference>
<evidence type="ECO:0000259" key="4">
    <source>
        <dbReference type="SMART" id="SM00863"/>
    </source>
</evidence>
<protein>
    <submittedName>
        <fullName evidence="5">Threonyl and Alanyl tRNA synthetase second additional domain-containing protein</fullName>
    </submittedName>
</protein>
<sequence>MAKDYQPRMHSAEHMLNAAMDRKFKCGRCFSAHINKKKSKCDYKYKRGMTDEEAREIEMTLNAAISANLAVTEDLITLEEAEERFNLERLPEEVDSVRIIKIGDFDACPCIGEHVDSTSEIGEFNMVSHSYEDGILRIRYKLGAV</sequence>
<dbReference type="InterPro" id="IPR012947">
    <property type="entry name" value="tRNA_SAD"/>
</dbReference>
<dbReference type="GO" id="GO:0043039">
    <property type="term" value="P:tRNA aminoacylation"/>
    <property type="evidence" value="ECO:0007669"/>
    <property type="project" value="InterPro"/>
</dbReference>
<proteinExistence type="predicted"/>
<dbReference type="STRING" id="1519643.SAMN06295933_0229"/>
<dbReference type="InterPro" id="IPR051335">
    <property type="entry name" value="Alanyl-tRNA_Editing_Enzymes"/>
</dbReference>
<evidence type="ECO:0000256" key="3">
    <source>
        <dbReference type="ARBA" id="ARBA00022833"/>
    </source>
</evidence>
<keyword evidence="5" id="KW-0030">Aminoacyl-tRNA synthetase</keyword>
<keyword evidence="3" id="KW-0862">Zinc</keyword>
<organism evidence="5 6">
    <name type="scientific">Desulfovibrio gilichinskyi</name>
    <dbReference type="NCBI Taxonomy" id="1519643"/>
    <lineage>
        <taxon>Bacteria</taxon>
        <taxon>Pseudomonadati</taxon>
        <taxon>Thermodesulfobacteriota</taxon>
        <taxon>Desulfovibrionia</taxon>
        <taxon>Desulfovibrionales</taxon>
        <taxon>Desulfovibrionaceae</taxon>
        <taxon>Desulfovibrio</taxon>
    </lineage>
</organism>
<comment type="cofactor">
    <cofactor evidence="1">
        <name>Zn(2+)</name>
        <dbReference type="ChEBI" id="CHEBI:29105"/>
    </cofactor>
</comment>
<gene>
    <name evidence="5" type="ORF">SAMN06295933_0229</name>
</gene>
<feature type="domain" description="Threonyl/alanyl tRNA synthetase SAD" evidence="4">
    <location>
        <begin position="97"/>
        <end position="139"/>
    </location>
</feature>
<dbReference type="GO" id="GO:0002161">
    <property type="term" value="F:aminoacyl-tRNA deacylase activity"/>
    <property type="evidence" value="ECO:0007669"/>
    <property type="project" value="UniProtKB-ARBA"/>
</dbReference>
<accession>A0A1X7C2T7</accession>
<dbReference type="PANTHER" id="PTHR43462:SF1">
    <property type="entry name" value="ALANYL-TRNA EDITING PROTEIN AARSD1"/>
    <property type="match status" value="1"/>
</dbReference>
<evidence type="ECO:0000256" key="2">
    <source>
        <dbReference type="ARBA" id="ARBA00022723"/>
    </source>
</evidence>
<dbReference type="SUPFAM" id="SSF55186">
    <property type="entry name" value="ThrRS/AlaRS common domain"/>
    <property type="match status" value="1"/>
</dbReference>
<dbReference type="OrthoDB" id="9812949at2"/>
<dbReference type="RefSeq" id="WP_085097110.1">
    <property type="nucleotide sequence ID" value="NZ_FWZU01000001.1"/>
</dbReference>
<keyword evidence="2" id="KW-0479">Metal-binding</keyword>
<dbReference type="Gene3D" id="3.30.980.10">
    <property type="entry name" value="Threonyl-trna Synthetase, Chain A, domain 2"/>
    <property type="match status" value="1"/>
</dbReference>
<evidence type="ECO:0000256" key="1">
    <source>
        <dbReference type="ARBA" id="ARBA00001947"/>
    </source>
</evidence>
<dbReference type="AlphaFoldDB" id="A0A1X7C2T7"/>
<dbReference type="SMART" id="SM00863">
    <property type="entry name" value="tRNA_SAD"/>
    <property type="match status" value="1"/>
</dbReference>
<keyword evidence="6" id="KW-1185">Reference proteome</keyword>
<dbReference type="InterPro" id="IPR018163">
    <property type="entry name" value="Thr/Ala-tRNA-synth_IIc_edit"/>
</dbReference>
<evidence type="ECO:0000313" key="5">
    <source>
        <dbReference type="EMBL" id="SME88989.1"/>
    </source>
</evidence>
<dbReference type="EMBL" id="FWZU01000001">
    <property type="protein sequence ID" value="SME88989.1"/>
    <property type="molecule type" value="Genomic_DNA"/>
</dbReference>